<proteinExistence type="inferred from homology"/>
<dbReference type="RefSeq" id="WP_166143538.1">
    <property type="nucleotide sequence ID" value="NZ_JAANYN010000002.1"/>
</dbReference>
<dbReference type="InterPro" id="IPR013783">
    <property type="entry name" value="Ig-like_fold"/>
</dbReference>
<sequence>MINKKPSDLFILIVLTVAAIFPVKGQNNLSLSGSATASSVDAGKNADFAIDGNPESYWSSGSLDEQAWLTVRLPGATEVLGATIDFAPDHTPNGALLLQYLLNGEWRTVHKVANNESHRVEVDLEKPLLVDRIRIAAADQKPMQIGEFILSGQQYKDSSTLAAKPILVNQSGYNLSRPKRFTAPGIADGTAFHVVNLKNKQTVFTAKVKGEKGDFSAFNPQTTDAFEIQIKGKASYPFRIGPYWMERVTYRNMVDFMLDARHYVGNVKEIRPISFAWRDGDFFNWSMQSLVAMYHSNPFAYERMEIKGKYVPNEAFPDAYRGLWGELLPFKEGTPDIIQLMHWDADVKISQQLDHEMQKAELAHFLYAWPYLKKWLPRQNFDKVYQYAISVWEKAEVSEHSLSQYDKSPEHNLLHLKTQLGTTKGEMPPGFSVIPNLMMYEVSKRENDPEAGKYFDAAYRQMDWMIQNLDWQDPMTTKGQRMSEHMTMRAFAYFYTEYPERSPAGLKAKVADWAKIALSRSGNMWDFRKYDEAEWTPPGWNETGNILGFPAAAFAAMTLLGDKDLIRDLEILAWSHLENAFGRNPTGRHFSFKGPQEIEGVDLGWYSRHKGGIGLLDEVPFVFDGSPKSFHYPNYPEAGDVGWTEGWVQFNTAFNISMAYLANYYTRLECSQNESGDLLIRLVAPLNFYSDQEEQANVQVANMAGNSISLGLKELSAFSLELEGRMEKNDSRLEAEGQILLLEEKDQVKVSYGYGFFEKSVVVPVK</sequence>
<dbReference type="Proteomes" id="UP000649799">
    <property type="component" value="Unassembled WGS sequence"/>
</dbReference>
<name>A0ABX0H2M7_9BACT</name>
<organism evidence="3 4">
    <name type="scientific">Cyclobacterium plantarum</name>
    <dbReference type="NCBI Taxonomy" id="2716263"/>
    <lineage>
        <taxon>Bacteria</taxon>
        <taxon>Pseudomonadati</taxon>
        <taxon>Bacteroidota</taxon>
        <taxon>Cytophagia</taxon>
        <taxon>Cytophagales</taxon>
        <taxon>Cyclobacteriaceae</taxon>
        <taxon>Cyclobacterium</taxon>
    </lineage>
</organism>
<reference evidence="3 4" key="1">
    <citation type="submission" date="2020-03" db="EMBL/GenBank/DDBJ databases">
        <title>Cyclobacterium plantarum sp. nov., a marine bacterium isolated from a coastal-marine wetland.</title>
        <authorList>
            <person name="Sanchez-Porro C."/>
            <person name="Ventosa A."/>
            <person name="Amoozegar M."/>
        </authorList>
    </citation>
    <scope>NUCLEOTIDE SEQUENCE [LARGE SCALE GENOMIC DNA]</scope>
    <source>
        <strain evidence="3 4">GBPx2</strain>
    </source>
</reference>
<keyword evidence="4" id="KW-1185">Reference proteome</keyword>
<dbReference type="InterPro" id="IPR000421">
    <property type="entry name" value="FA58C"/>
</dbReference>
<dbReference type="SUPFAM" id="SSF81296">
    <property type="entry name" value="E set domains"/>
    <property type="match status" value="1"/>
</dbReference>
<evidence type="ECO:0000256" key="1">
    <source>
        <dbReference type="ARBA" id="ARBA00007072"/>
    </source>
</evidence>
<dbReference type="SUPFAM" id="SSF49785">
    <property type="entry name" value="Galactose-binding domain-like"/>
    <property type="match status" value="1"/>
</dbReference>
<evidence type="ECO:0000313" key="4">
    <source>
        <dbReference type="Proteomes" id="UP000649799"/>
    </source>
</evidence>
<evidence type="ECO:0000313" key="3">
    <source>
        <dbReference type="EMBL" id="NHE56038.1"/>
    </source>
</evidence>
<gene>
    <name evidence="3" type="ORF">G9Q97_04340</name>
</gene>
<feature type="domain" description="F5/8 type C" evidence="2">
    <location>
        <begin position="16"/>
        <end position="153"/>
    </location>
</feature>
<comment type="similarity">
    <text evidence="1">Belongs to the glycosyl hydrolase 9 (cellulase E) family.</text>
</comment>
<comment type="caution">
    <text evidence="3">The sequence shown here is derived from an EMBL/GenBank/DDBJ whole genome shotgun (WGS) entry which is preliminary data.</text>
</comment>
<protein>
    <submittedName>
        <fullName evidence="3">Coagulation factor 5/8 type domain-containing protein</fullName>
    </submittedName>
</protein>
<dbReference type="InterPro" id="IPR008979">
    <property type="entry name" value="Galactose-bd-like_sf"/>
</dbReference>
<dbReference type="Gene3D" id="2.60.40.10">
    <property type="entry name" value="Immunoglobulins"/>
    <property type="match status" value="1"/>
</dbReference>
<dbReference type="InterPro" id="IPR004197">
    <property type="entry name" value="Cellulase_Ig-like"/>
</dbReference>
<dbReference type="Gene3D" id="2.60.120.260">
    <property type="entry name" value="Galactose-binding domain-like"/>
    <property type="match status" value="1"/>
</dbReference>
<dbReference type="EMBL" id="JAANYN010000002">
    <property type="protein sequence ID" value="NHE56038.1"/>
    <property type="molecule type" value="Genomic_DNA"/>
</dbReference>
<dbReference type="CDD" id="cd02850">
    <property type="entry name" value="E_set_Cellulase_N"/>
    <property type="match status" value="1"/>
</dbReference>
<accession>A0ABX0H2M7</accession>
<dbReference type="PROSITE" id="PS50022">
    <property type="entry name" value="FA58C_3"/>
    <property type="match status" value="1"/>
</dbReference>
<dbReference type="Pfam" id="PF00754">
    <property type="entry name" value="F5_F8_type_C"/>
    <property type="match status" value="1"/>
</dbReference>
<dbReference type="InterPro" id="IPR014756">
    <property type="entry name" value="Ig_E-set"/>
</dbReference>
<evidence type="ECO:0000259" key="2">
    <source>
        <dbReference type="PROSITE" id="PS50022"/>
    </source>
</evidence>